<reference evidence="3" key="4">
    <citation type="submission" date="2024-02" db="EMBL/GenBank/DDBJ databases">
        <title>Comparative genomics of Cryptococcus and Kwoniella reveals pathogenesis evolution and contrasting modes of karyotype evolution via chromosome fusion or intercentromeric recombination.</title>
        <authorList>
            <person name="Coelho M.A."/>
            <person name="David-Palma M."/>
            <person name="Shea T."/>
            <person name="Bowers K."/>
            <person name="McGinley-Smith S."/>
            <person name="Mohammad A.W."/>
            <person name="Gnirke A."/>
            <person name="Yurkov A.M."/>
            <person name="Nowrousian M."/>
            <person name="Sun S."/>
            <person name="Cuomo C.A."/>
            <person name="Heitman J."/>
        </authorList>
    </citation>
    <scope>NUCLEOTIDE SEQUENCE</scope>
    <source>
        <strain evidence="3">CBS 10737</strain>
    </source>
</reference>
<dbReference type="Proteomes" id="UP000094020">
    <property type="component" value="Chromosome 1"/>
</dbReference>
<dbReference type="KEGG" id="kpin:30176189"/>
<proteinExistence type="predicted"/>
<reference evidence="2" key="3">
    <citation type="submission" date="2016-07" db="EMBL/GenBank/DDBJ databases">
        <title>Evolution of pathogenesis and genome organization in the Tremellales.</title>
        <authorList>
            <person name="Cuomo C."/>
            <person name="Litvintseva A."/>
            <person name="Heitman J."/>
            <person name="Chen Y."/>
            <person name="Sun S."/>
            <person name="Springer D."/>
            <person name="Dromer F."/>
            <person name="Young S."/>
            <person name="Zeng Q."/>
            <person name="Chapman S."/>
            <person name="Gujja S."/>
            <person name="Saif S."/>
            <person name="Birren B."/>
        </authorList>
    </citation>
    <scope>NUCLEOTIDE SEQUENCE</scope>
    <source>
        <strain evidence="2">CBS 10737</strain>
    </source>
</reference>
<gene>
    <name evidence="2" type="ORF">I206_07820</name>
    <name evidence="3" type="ORF">I206_100005</name>
</gene>
<evidence type="ECO:0000256" key="1">
    <source>
        <dbReference type="SAM" id="MobiDB-lite"/>
    </source>
</evidence>
<dbReference type="GeneID" id="30176189"/>
<reference evidence="2" key="1">
    <citation type="submission" date="2013-07" db="EMBL/GenBank/DDBJ databases">
        <title>The Genome Sequence of Cryptococcus pinus CBS10737.</title>
        <authorList>
            <consortium name="The Broad Institute Genome Sequencing Platform"/>
            <person name="Cuomo C."/>
            <person name="Litvintseva A."/>
            <person name="Chen Y."/>
            <person name="Heitman J."/>
            <person name="Sun S."/>
            <person name="Springer D."/>
            <person name="Dromer F."/>
            <person name="Young S.K."/>
            <person name="Zeng Q."/>
            <person name="Gargeya S."/>
            <person name="Fitzgerald M."/>
            <person name="Abouelleil A."/>
            <person name="Alvarado L."/>
            <person name="Berlin A.M."/>
            <person name="Chapman S.B."/>
            <person name="Dewar J."/>
            <person name="Goldberg J."/>
            <person name="Griggs A."/>
            <person name="Gujja S."/>
            <person name="Hansen M."/>
            <person name="Howarth C."/>
            <person name="Imamovic A."/>
            <person name="Larimer J."/>
            <person name="McCowan C."/>
            <person name="Murphy C."/>
            <person name="Pearson M."/>
            <person name="Priest M."/>
            <person name="Roberts A."/>
            <person name="Saif S."/>
            <person name="Shea T."/>
            <person name="Sykes S."/>
            <person name="Wortman J."/>
            <person name="Nusbaum C."/>
            <person name="Birren B."/>
        </authorList>
    </citation>
    <scope>NUCLEOTIDE SEQUENCE [LARGE SCALE GENOMIC DNA]</scope>
    <source>
        <strain evidence="2">CBS 10737</strain>
    </source>
</reference>
<evidence type="ECO:0000313" key="2">
    <source>
        <dbReference type="EMBL" id="OCF46150.1"/>
    </source>
</evidence>
<feature type="region of interest" description="Disordered" evidence="1">
    <location>
        <begin position="1"/>
        <end position="31"/>
    </location>
</feature>
<evidence type="ECO:0000313" key="4">
    <source>
        <dbReference type="Proteomes" id="UP000094020"/>
    </source>
</evidence>
<feature type="compositionally biased region" description="Polar residues" evidence="1">
    <location>
        <begin position="13"/>
        <end position="31"/>
    </location>
</feature>
<organism evidence="2">
    <name type="scientific">Kwoniella pini CBS 10737</name>
    <dbReference type="NCBI Taxonomy" id="1296096"/>
    <lineage>
        <taxon>Eukaryota</taxon>
        <taxon>Fungi</taxon>
        <taxon>Dikarya</taxon>
        <taxon>Basidiomycota</taxon>
        <taxon>Agaricomycotina</taxon>
        <taxon>Tremellomycetes</taxon>
        <taxon>Tremellales</taxon>
        <taxon>Cryptococcaceae</taxon>
        <taxon>Kwoniella</taxon>
    </lineage>
</organism>
<dbReference type="AlphaFoldDB" id="A0A1B9HS89"/>
<protein>
    <submittedName>
        <fullName evidence="2">Uncharacterized protein</fullName>
    </submittedName>
</protein>
<dbReference type="EMBL" id="CP144519">
    <property type="protein sequence ID" value="WWC66105.1"/>
    <property type="molecule type" value="Genomic_DNA"/>
</dbReference>
<evidence type="ECO:0000313" key="3">
    <source>
        <dbReference type="EMBL" id="WWC66105.1"/>
    </source>
</evidence>
<accession>A0A1B9HS89</accession>
<keyword evidence="4" id="KW-1185">Reference proteome</keyword>
<sequence>MSSPLSKSGGGNTPSYESPRSSSGTKDFSQMSTLQQAISKLGVLWKTPESASPIVTNVLSARENGSDADPEYQFQMKSTACNTDIRSEFGLQDPAWAAGLWPNSHRVEDIVRNAETIHQLQSRLIRELSEKIADTVIKSENKDPKWSKALDNTNKQYRFKQNLINNPSIETKDFVHSEIARSMEDVWAADKTIDKLLTYFSFESGVSEVSEVGGRLELLVSRSDKGDFICKEVNIKPEFKIEVDWPDDPTEGPTAAENFLKVSQSCLGGFTRSES</sequence>
<dbReference type="RefSeq" id="XP_019007369.1">
    <property type="nucleotide sequence ID" value="XM_019159505.1"/>
</dbReference>
<reference evidence="3" key="2">
    <citation type="submission" date="2013-07" db="EMBL/GenBank/DDBJ databases">
        <authorList>
            <consortium name="The Broad Institute Genome Sequencing Platform"/>
            <person name="Cuomo C."/>
            <person name="Litvintseva A."/>
            <person name="Chen Y."/>
            <person name="Heitman J."/>
            <person name="Sun S."/>
            <person name="Springer D."/>
            <person name="Dromer F."/>
            <person name="Young S.K."/>
            <person name="Zeng Q."/>
            <person name="Gargeya S."/>
            <person name="Fitzgerald M."/>
            <person name="Abouelleil A."/>
            <person name="Alvarado L."/>
            <person name="Berlin A.M."/>
            <person name="Chapman S.B."/>
            <person name="Dewar J."/>
            <person name="Goldberg J."/>
            <person name="Griggs A."/>
            <person name="Gujja S."/>
            <person name="Hansen M."/>
            <person name="Howarth C."/>
            <person name="Imamovic A."/>
            <person name="Larimer J."/>
            <person name="McCowan C."/>
            <person name="Murphy C."/>
            <person name="Pearson M."/>
            <person name="Priest M."/>
            <person name="Roberts A."/>
            <person name="Saif S."/>
            <person name="Shea T."/>
            <person name="Sykes S."/>
            <person name="Wortman J."/>
            <person name="Nusbaum C."/>
            <person name="Birren B."/>
        </authorList>
    </citation>
    <scope>NUCLEOTIDE SEQUENCE</scope>
    <source>
        <strain evidence="3">CBS 10737</strain>
    </source>
</reference>
<dbReference type="EMBL" id="KV700119">
    <property type="protein sequence ID" value="OCF46150.1"/>
    <property type="molecule type" value="Genomic_DNA"/>
</dbReference>
<name>A0A1B9HS89_9TREE</name>